<dbReference type="EMBL" id="LO018304">
    <property type="protein sequence ID" value="CUM58236.1"/>
    <property type="molecule type" value="Genomic_DNA"/>
</dbReference>
<proteinExistence type="predicted"/>
<name>A0A1J1JDB0_PLAAG</name>
<reference evidence="1" key="1">
    <citation type="submission" date="2015-09" db="EMBL/GenBank/DDBJ databases">
        <authorList>
            <person name="Jackson K.R."/>
            <person name="Lunt B.L."/>
            <person name="Fisher J.N.B."/>
            <person name="Gardner A.V."/>
            <person name="Bailey M.E."/>
            <person name="Deus L.M."/>
            <person name="Earl A.S."/>
            <person name="Gibby P.D."/>
            <person name="Hartmann K.A."/>
            <person name="Liu J.E."/>
            <person name="Manci A.M."/>
            <person name="Nielsen D.A."/>
            <person name="Solomon M.B."/>
            <person name="Breakwell D.P."/>
            <person name="Burnett S.H."/>
            <person name="Grose J.H."/>
        </authorList>
    </citation>
    <scope>NUCLEOTIDE SEQUENCE</scope>
    <source>
        <strain evidence="1">7805</strain>
    </source>
</reference>
<sequence>MICVGYCDEFSEGEIGEFSIVFNAGISSDITTNAKAQGKSIAMIRSPK</sequence>
<dbReference type="AlphaFoldDB" id="A0A1J1JDB0"/>
<gene>
    <name evidence="1" type="ORF">PLAM_0269</name>
</gene>
<evidence type="ECO:0000313" key="1">
    <source>
        <dbReference type="EMBL" id="CUM58236.1"/>
    </source>
</evidence>
<protein>
    <submittedName>
        <fullName evidence="1">Uncharacterized protein</fullName>
    </submittedName>
</protein>
<organism evidence="1">
    <name type="scientific">Planktothrix agardhii</name>
    <name type="common">Oscillatoria agardhii</name>
    <dbReference type="NCBI Taxonomy" id="1160"/>
    <lineage>
        <taxon>Bacteria</taxon>
        <taxon>Bacillati</taxon>
        <taxon>Cyanobacteriota</taxon>
        <taxon>Cyanophyceae</taxon>
        <taxon>Oscillatoriophycideae</taxon>
        <taxon>Oscillatoriales</taxon>
        <taxon>Microcoleaceae</taxon>
        <taxon>Planktothrix</taxon>
    </lineage>
</organism>
<accession>A0A1J1JDB0</accession>